<keyword evidence="5" id="KW-0067">ATP-binding</keyword>
<dbReference type="GO" id="GO:0005524">
    <property type="term" value="F:ATP binding"/>
    <property type="evidence" value="ECO:0007669"/>
    <property type="project" value="UniProtKB-KW"/>
</dbReference>
<dbReference type="EMBL" id="JAACJO010000005">
    <property type="protein sequence ID" value="KAF5357923.1"/>
    <property type="molecule type" value="Genomic_DNA"/>
</dbReference>
<evidence type="ECO:0000313" key="15">
    <source>
        <dbReference type="Proteomes" id="UP000559027"/>
    </source>
</evidence>
<evidence type="ECO:0000256" key="1">
    <source>
        <dbReference type="ARBA" id="ARBA00010140"/>
    </source>
</evidence>
<dbReference type="PANTHER" id="PTHR47835:SF3">
    <property type="entry name" value="HELICASE FOR MEIOSIS 1"/>
    <property type="match status" value="1"/>
</dbReference>
<dbReference type="InterPro" id="IPR011545">
    <property type="entry name" value="DEAD/DEAH_box_helicase_dom"/>
</dbReference>
<dbReference type="Gene3D" id="3.40.50.300">
    <property type="entry name" value="P-loop containing nucleotide triphosphate hydrolases"/>
    <property type="match status" value="2"/>
</dbReference>
<keyword evidence="6" id="KW-0413">Isomerase</keyword>
<dbReference type="OrthoDB" id="5575at2759"/>
<dbReference type="EC" id="5.6.2.4" evidence="9"/>
<comment type="caution">
    <text evidence="14">The sequence shown here is derived from an EMBL/GenBank/DDBJ whole genome shotgun (WGS) entry which is preliminary data.</text>
</comment>
<feature type="region of interest" description="Disordered" evidence="11">
    <location>
        <begin position="970"/>
        <end position="1013"/>
    </location>
</feature>
<evidence type="ECO:0000256" key="3">
    <source>
        <dbReference type="ARBA" id="ARBA00022801"/>
    </source>
</evidence>
<gene>
    <name evidence="14" type="ORF">D9756_001436</name>
</gene>
<evidence type="ECO:0000256" key="2">
    <source>
        <dbReference type="ARBA" id="ARBA00022741"/>
    </source>
</evidence>
<feature type="compositionally biased region" description="Polar residues" evidence="11">
    <location>
        <begin position="890"/>
        <end position="907"/>
    </location>
</feature>
<dbReference type="GO" id="GO:0003676">
    <property type="term" value="F:nucleic acid binding"/>
    <property type="evidence" value="ECO:0007669"/>
    <property type="project" value="InterPro"/>
</dbReference>
<feature type="compositionally biased region" description="Basic and acidic residues" evidence="11">
    <location>
        <begin position="856"/>
        <end position="866"/>
    </location>
</feature>
<evidence type="ECO:0000256" key="10">
    <source>
        <dbReference type="ARBA" id="ARBA00048988"/>
    </source>
</evidence>
<evidence type="ECO:0000256" key="8">
    <source>
        <dbReference type="ARBA" id="ARBA00034617"/>
    </source>
</evidence>
<dbReference type="AlphaFoldDB" id="A0A8H5LI57"/>
<feature type="domain" description="Helicase C-terminal" evidence="13">
    <location>
        <begin position="178"/>
        <end position="378"/>
    </location>
</feature>
<comment type="similarity">
    <text evidence="1">Belongs to the helicase family. SKI2 subfamily.</text>
</comment>
<comment type="catalytic activity">
    <reaction evidence="10">
        <text>ATP + H2O = ADP + phosphate + H(+)</text>
        <dbReference type="Rhea" id="RHEA:13065"/>
        <dbReference type="ChEBI" id="CHEBI:15377"/>
        <dbReference type="ChEBI" id="CHEBI:15378"/>
        <dbReference type="ChEBI" id="CHEBI:30616"/>
        <dbReference type="ChEBI" id="CHEBI:43474"/>
        <dbReference type="ChEBI" id="CHEBI:456216"/>
        <dbReference type="EC" id="5.6.2.4"/>
    </reaction>
</comment>
<keyword evidence="15" id="KW-1185">Reference proteome</keyword>
<evidence type="ECO:0000313" key="14">
    <source>
        <dbReference type="EMBL" id="KAF5357923.1"/>
    </source>
</evidence>
<dbReference type="InterPro" id="IPR014001">
    <property type="entry name" value="Helicase_ATP-bd"/>
</dbReference>
<evidence type="ECO:0000256" key="5">
    <source>
        <dbReference type="ARBA" id="ARBA00022840"/>
    </source>
</evidence>
<dbReference type="SUPFAM" id="SSF158702">
    <property type="entry name" value="Sec63 N-terminal domain-like"/>
    <property type="match status" value="1"/>
</dbReference>
<dbReference type="Pfam" id="PF02889">
    <property type="entry name" value="Sec63"/>
    <property type="match status" value="1"/>
</dbReference>
<dbReference type="PROSITE" id="PS51194">
    <property type="entry name" value="HELICASE_CTER"/>
    <property type="match status" value="1"/>
</dbReference>
<comment type="catalytic activity">
    <reaction evidence="8">
        <text>Couples ATP hydrolysis with the unwinding of duplex DNA by translocating in the 3'-5' direction.</text>
        <dbReference type="EC" id="5.6.2.4"/>
    </reaction>
</comment>
<sequence length="1115" mass="124505">MAPTKALCSERSRDWTTKFDPLGIKVCELTGDTVQVGRSSWGDAKESSIIVTTAEKWDSLTRTWQDNCSILAQIQLFLVDEVHILNESRGSTLEVVISRMKARNESMRFLLVSATVPNIRDIANWICSNRDSSTACRVLEFGEEYRPCKLARFVVGVPRSPKQNEFQYATALDTQLFPVLQQYSVMKPILIFCSTRKGTVTTAMTLLKAYEEAKKRKERLPWVRAPQLDARFQDKRLQDLARNGIGVHHAGLGIGDRRLVEILFLDGALRILIATSTLSVGVNLPAHTVVIRGVKLFQNNRNVEYSDLDIMQMIGRAGRPQFDKDGIAIIMCEPQLVSKYQSLTQGKTILESSLHHNMLEHLNSEIALGTITSSQDAKDWLRGSFLFQRLQQNPDYYAIKQMGEGWKENLDGIILQNIGKLESTNLIQRSLFDSGDTLESTEYGDIMSKFYVRQSTMASIMNLPEKLSLREVLEVIAAAEEFSTLRLRASERAVYNELRTHNDIRFSVPKVEKARDKVFLLLQAVLGNISLNSTEMRRGDTQPQLDALTIFKHAPKLAKVVVEVAITKKLGTQLLRGLEAARCLTAKTWEDRPTVLRQVEQIGEKSLKVLAEHEIATLGQLRQQSPTRIEILLNRKPPFGHEVLASVADIPQYHLAASQISVVSDGGKTPVEVEISVQCSLTNQASATKYKKKPRYYDMTTILTITSDLDFLDFRRTPTKALKEAKTFSVTAKLAKPSQNILVLIASESFAGTIVKQTVKLDVPPSEYPTLNTRPTSSMALDLEEFENDPMFWEIDFSESSDPIQAAGKIHKKEKNTVNRSESTRILVQLPNGKYNHSCADKTKCLHLCCRDGKFQPNGKRGENKKGKQKATNASSCRTEADRRAIDGESSCQPQVSSLEKTQNQPGIRNKLGVRQESLKLEYNSRLNQKRKVNPTFEIQFTEVQLRPRISSNSLDEQPDEDLPSVEELLSGNSDLKPTNSSTTLVTCPDSSSRLADQGLQGSSSSTEPLRKRPRILRSTDALPLSFLSDDFDPQVSSQTLRSPVLRAVDGLVNESPGRSAASFMLGVVDHPVADDAGSDTNPIVAMTEGDHMGTADKEWADLDEWLNSGFVETN</sequence>
<keyword evidence="3" id="KW-0378">Hydrolase</keyword>
<evidence type="ECO:0000256" key="7">
    <source>
        <dbReference type="ARBA" id="ARBA00023254"/>
    </source>
</evidence>
<accession>A0A8H5LI57</accession>
<keyword evidence="4" id="KW-0347">Helicase</keyword>
<dbReference type="PANTHER" id="PTHR47835">
    <property type="entry name" value="HFM1, ATP DEPENDENT DNA HELICASE HOMOLOG"/>
    <property type="match status" value="1"/>
</dbReference>
<dbReference type="Pfam" id="PF23445">
    <property type="entry name" value="WHD_SNRNP200"/>
    <property type="match status" value="1"/>
</dbReference>
<dbReference type="GO" id="GO:0043138">
    <property type="term" value="F:3'-5' DNA helicase activity"/>
    <property type="evidence" value="ECO:0007669"/>
    <property type="project" value="UniProtKB-EC"/>
</dbReference>
<feature type="compositionally biased region" description="Polar residues" evidence="11">
    <location>
        <begin position="971"/>
        <end position="1008"/>
    </location>
</feature>
<dbReference type="PROSITE" id="PS51192">
    <property type="entry name" value="HELICASE_ATP_BIND_1"/>
    <property type="match status" value="1"/>
</dbReference>
<dbReference type="InterPro" id="IPR027417">
    <property type="entry name" value="P-loop_NTPase"/>
</dbReference>
<evidence type="ECO:0000259" key="12">
    <source>
        <dbReference type="PROSITE" id="PS51192"/>
    </source>
</evidence>
<dbReference type="SMART" id="SM00973">
    <property type="entry name" value="Sec63"/>
    <property type="match status" value="1"/>
</dbReference>
<dbReference type="InterPro" id="IPR004179">
    <property type="entry name" value="Sec63-dom"/>
</dbReference>
<dbReference type="SUPFAM" id="SSF52540">
    <property type="entry name" value="P-loop containing nucleoside triphosphate hydrolases"/>
    <property type="match status" value="2"/>
</dbReference>
<reference evidence="14 15" key="1">
    <citation type="journal article" date="2020" name="ISME J.">
        <title>Uncovering the hidden diversity of litter-decomposition mechanisms in mushroom-forming fungi.</title>
        <authorList>
            <person name="Floudas D."/>
            <person name="Bentzer J."/>
            <person name="Ahren D."/>
            <person name="Johansson T."/>
            <person name="Persson P."/>
            <person name="Tunlid A."/>
        </authorList>
    </citation>
    <scope>NUCLEOTIDE SEQUENCE [LARGE SCALE GENOMIC DNA]</scope>
    <source>
        <strain evidence="14 15">CBS 146.42</strain>
    </source>
</reference>
<dbReference type="SUPFAM" id="SSF46785">
    <property type="entry name" value="Winged helix' DNA-binding domain"/>
    <property type="match status" value="1"/>
</dbReference>
<dbReference type="Gene3D" id="1.10.10.10">
    <property type="entry name" value="Winged helix-like DNA-binding domain superfamily/Winged helix DNA-binding domain"/>
    <property type="match status" value="1"/>
</dbReference>
<dbReference type="InterPro" id="IPR052247">
    <property type="entry name" value="Meiotic_Crossover_Helicase"/>
</dbReference>
<dbReference type="GO" id="GO:0016787">
    <property type="term" value="F:hydrolase activity"/>
    <property type="evidence" value="ECO:0007669"/>
    <property type="project" value="UniProtKB-KW"/>
</dbReference>
<feature type="region of interest" description="Disordered" evidence="11">
    <location>
        <begin position="856"/>
        <end position="913"/>
    </location>
</feature>
<dbReference type="Pfam" id="PF00270">
    <property type="entry name" value="DEAD"/>
    <property type="match status" value="1"/>
</dbReference>
<proteinExistence type="inferred from homology"/>
<dbReference type="InterPro" id="IPR057842">
    <property type="entry name" value="WH_MER3"/>
</dbReference>
<dbReference type="InterPro" id="IPR036390">
    <property type="entry name" value="WH_DNA-bd_sf"/>
</dbReference>
<dbReference type="CDD" id="cd18795">
    <property type="entry name" value="SF2_C_Ski2"/>
    <property type="match status" value="1"/>
</dbReference>
<evidence type="ECO:0000256" key="11">
    <source>
        <dbReference type="SAM" id="MobiDB-lite"/>
    </source>
</evidence>
<evidence type="ECO:0000256" key="4">
    <source>
        <dbReference type="ARBA" id="ARBA00022806"/>
    </source>
</evidence>
<feature type="domain" description="Helicase ATP-binding" evidence="12">
    <location>
        <begin position="1"/>
        <end position="134"/>
    </location>
</feature>
<dbReference type="InterPro" id="IPR036388">
    <property type="entry name" value="WH-like_DNA-bd_sf"/>
</dbReference>
<dbReference type="InterPro" id="IPR001650">
    <property type="entry name" value="Helicase_C-like"/>
</dbReference>
<evidence type="ECO:0000256" key="6">
    <source>
        <dbReference type="ARBA" id="ARBA00023235"/>
    </source>
</evidence>
<protein>
    <recommendedName>
        <fullName evidence="9">DNA 3'-5' helicase</fullName>
        <ecNumber evidence="9">5.6.2.4</ecNumber>
    </recommendedName>
</protein>
<dbReference type="FunFam" id="1.10.10.10:FF:000012">
    <property type="entry name" value="U5 small nuclear ribonucleoprotein helicase"/>
    <property type="match status" value="1"/>
</dbReference>
<evidence type="ECO:0000259" key="13">
    <source>
        <dbReference type="PROSITE" id="PS51194"/>
    </source>
</evidence>
<dbReference type="Gene3D" id="1.10.3380.10">
    <property type="entry name" value="Sec63 N-terminal domain-like domain"/>
    <property type="match status" value="1"/>
</dbReference>
<dbReference type="GO" id="GO:0051321">
    <property type="term" value="P:meiotic cell cycle"/>
    <property type="evidence" value="ECO:0007669"/>
    <property type="project" value="UniProtKB-KW"/>
</dbReference>
<dbReference type="SMART" id="SM00490">
    <property type="entry name" value="HELICc"/>
    <property type="match status" value="1"/>
</dbReference>
<dbReference type="Proteomes" id="UP000559027">
    <property type="component" value="Unassembled WGS sequence"/>
</dbReference>
<name>A0A8H5LI57_9AGAR</name>
<keyword evidence="2" id="KW-0547">Nucleotide-binding</keyword>
<dbReference type="Pfam" id="PF00271">
    <property type="entry name" value="Helicase_C"/>
    <property type="match status" value="1"/>
</dbReference>
<evidence type="ECO:0000256" key="9">
    <source>
        <dbReference type="ARBA" id="ARBA00034808"/>
    </source>
</evidence>
<organism evidence="14 15">
    <name type="scientific">Leucocoprinus leucothites</name>
    <dbReference type="NCBI Taxonomy" id="201217"/>
    <lineage>
        <taxon>Eukaryota</taxon>
        <taxon>Fungi</taxon>
        <taxon>Dikarya</taxon>
        <taxon>Basidiomycota</taxon>
        <taxon>Agaricomycotina</taxon>
        <taxon>Agaricomycetes</taxon>
        <taxon>Agaricomycetidae</taxon>
        <taxon>Agaricales</taxon>
        <taxon>Agaricineae</taxon>
        <taxon>Agaricaceae</taxon>
        <taxon>Leucocoprinus</taxon>
    </lineage>
</organism>
<keyword evidence="7" id="KW-0469">Meiosis</keyword>